<keyword evidence="4" id="KW-1185">Reference proteome</keyword>
<name>A0A9Y2IJ09_9PSEU</name>
<dbReference type="InterPro" id="IPR036291">
    <property type="entry name" value="NAD(P)-bd_dom_sf"/>
</dbReference>
<proteinExistence type="inferred from homology"/>
<evidence type="ECO:0000313" key="3">
    <source>
        <dbReference type="EMBL" id="WIX81007.1"/>
    </source>
</evidence>
<dbReference type="Proteomes" id="UP001236014">
    <property type="component" value="Chromosome"/>
</dbReference>
<comment type="similarity">
    <text evidence="1">Belongs to the short-chain dehydrogenases/reductases (SDR) family.</text>
</comment>
<dbReference type="KEGG" id="acab:QRX50_09710"/>
<dbReference type="PANTHER" id="PTHR42760">
    <property type="entry name" value="SHORT-CHAIN DEHYDROGENASES/REDUCTASES FAMILY MEMBER"/>
    <property type="match status" value="1"/>
</dbReference>
<evidence type="ECO:0000313" key="4">
    <source>
        <dbReference type="Proteomes" id="UP001236014"/>
    </source>
</evidence>
<dbReference type="FunFam" id="3.40.50.720:FF:000084">
    <property type="entry name" value="Short-chain dehydrogenase reductase"/>
    <property type="match status" value="1"/>
</dbReference>
<sequence>MNAHLRGKVALVTGGSRGLGAASVRKLAAAGADVAITYLQAADHAECVAESVRKHGVRAETFQADQADFDQVRGMVDAVAEQFGRIDILVNNAGTAVGGVIGEVPQACRDRIWAVNVHGLVATTEQVIAHMPDGGRIINVGSVAGLRVFVGGLGDYGATKAAVGMYAHSWAHELAPRRITVHTVLSGWADTELAPPPSSPLGQQVLAQVPLGRYADPDEIAGTIAFLAGPAAAYITGTDLRVDGGRHA</sequence>
<dbReference type="InterPro" id="IPR002347">
    <property type="entry name" value="SDR_fam"/>
</dbReference>
<protein>
    <submittedName>
        <fullName evidence="3">SDR family oxidoreductase</fullName>
    </submittedName>
</protein>
<dbReference type="AlphaFoldDB" id="A0A9Y2IJ09"/>
<dbReference type="PROSITE" id="PS00061">
    <property type="entry name" value="ADH_SHORT"/>
    <property type="match status" value="1"/>
</dbReference>
<dbReference type="Gene3D" id="3.40.50.720">
    <property type="entry name" value="NAD(P)-binding Rossmann-like Domain"/>
    <property type="match status" value="1"/>
</dbReference>
<dbReference type="SUPFAM" id="SSF51735">
    <property type="entry name" value="NAD(P)-binding Rossmann-fold domains"/>
    <property type="match status" value="1"/>
</dbReference>
<dbReference type="InterPro" id="IPR020904">
    <property type="entry name" value="Sc_DH/Rdtase_CS"/>
</dbReference>
<dbReference type="GO" id="GO:0016616">
    <property type="term" value="F:oxidoreductase activity, acting on the CH-OH group of donors, NAD or NADP as acceptor"/>
    <property type="evidence" value="ECO:0007669"/>
    <property type="project" value="TreeGrafter"/>
</dbReference>
<dbReference type="Pfam" id="PF13561">
    <property type="entry name" value="adh_short_C2"/>
    <property type="match status" value="1"/>
</dbReference>
<dbReference type="EMBL" id="CP127294">
    <property type="protein sequence ID" value="WIX81007.1"/>
    <property type="molecule type" value="Genomic_DNA"/>
</dbReference>
<dbReference type="PANTHER" id="PTHR42760:SF50">
    <property type="entry name" value="SHORT-CHAIN DEHYDROGENASE-RELATED"/>
    <property type="match status" value="1"/>
</dbReference>
<organism evidence="3 4">
    <name type="scientific">Amycolatopsis carbonis</name>
    <dbReference type="NCBI Taxonomy" id="715471"/>
    <lineage>
        <taxon>Bacteria</taxon>
        <taxon>Bacillati</taxon>
        <taxon>Actinomycetota</taxon>
        <taxon>Actinomycetes</taxon>
        <taxon>Pseudonocardiales</taxon>
        <taxon>Pseudonocardiaceae</taxon>
        <taxon>Amycolatopsis</taxon>
    </lineage>
</organism>
<evidence type="ECO:0000256" key="2">
    <source>
        <dbReference type="ARBA" id="ARBA00023002"/>
    </source>
</evidence>
<keyword evidence="2" id="KW-0560">Oxidoreductase</keyword>
<accession>A0A9Y2IJ09</accession>
<dbReference type="PRINTS" id="PR00081">
    <property type="entry name" value="GDHRDH"/>
</dbReference>
<dbReference type="CDD" id="cd05233">
    <property type="entry name" value="SDR_c"/>
    <property type="match status" value="1"/>
</dbReference>
<gene>
    <name evidence="3" type="ORF">QRX50_09710</name>
</gene>
<dbReference type="RefSeq" id="WP_285971619.1">
    <property type="nucleotide sequence ID" value="NZ_CP127294.1"/>
</dbReference>
<dbReference type="PRINTS" id="PR00080">
    <property type="entry name" value="SDRFAMILY"/>
</dbReference>
<evidence type="ECO:0000256" key="1">
    <source>
        <dbReference type="ARBA" id="ARBA00006484"/>
    </source>
</evidence>
<reference evidence="3 4" key="1">
    <citation type="submission" date="2023-06" db="EMBL/GenBank/DDBJ databases">
        <authorList>
            <person name="Oyuntsetseg B."/>
            <person name="Kim S.B."/>
        </authorList>
    </citation>
    <scope>NUCLEOTIDE SEQUENCE [LARGE SCALE GENOMIC DNA]</scope>
    <source>
        <strain evidence="3 4">2-15</strain>
    </source>
</reference>